<dbReference type="InterPro" id="IPR036696">
    <property type="entry name" value="YdfO-like_sf"/>
</dbReference>
<dbReference type="KEGG" id="rhoz:GXP67_29075"/>
<proteinExistence type="predicted"/>
<dbReference type="Proteomes" id="UP000480178">
    <property type="component" value="Chromosome"/>
</dbReference>
<protein>
    <submittedName>
        <fullName evidence="1">DUF1398 domain-containing protein</fullName>
    </submittedName>
</protein>
<dbReference type="Pfam" id="PF07166">
    <property type="entry name" value="DUF1398"/>
    <property type="match status" value="1"/>
</dbReference>
<dbReference type="AlphaFoldDB" id="A0A6C0GQT2"/>
<dbReference type="SUPFAM" id="SSF160419">
    <property type="entry name" value="YdfO-like"/>
    <property type="match status" value="1"/>
</dbReference>
<organism evidence="1 2">
    <name type="scientific">Rhodocytophaga rosea</name>
    <dbReference type="NCBI Taxonomy" id="2704465"/>
    <lineage>
        <taxon>Bacteria</taxon>
        <taxon>Pseudomonadati</taxon>
        <taxon>Bacteroidota</taxon>
        <taxon>Cytophagia</taxon>
        <taxon>Cytophagales</taxon>
        <taxon>Rhodocytophagaceae</taxon>
        <taxon>Rhodocytophaga</taxon>
    </lineage>
</organism>
<gene>
    <name evidence="1" type="ORF">GXP67_29075</name>
</gene>
<dbReference type="InterPro" id="IPR009833">
    <property type="entry name" value="DUF1398"/>
</dbReference>
<keyword evidence="2" id="KW-1185">Reference proteome</keyword>
<dbReference type="Gene3D" id="3.30.1810.10">
    <property type="entry name" value="YdfO-like"/>
    <property type="match status" value="1"/>
</dbReference>
<dbReference type="EMBL" id="CP048222">
    <property type="protein sequence ID" value="QHT70419.1"/>
    <property type="molecule type" value="Genomic_DNA"/>
</dbReference>
<name>A0A6C0GQT2_9BACT</name>
<reference evidence="1 2" key="1">
    <citation type="submission" date="2020-01" db="EMBL/GenBank/DDBJ databases">
        <authorList>
            <person name="Kim M.K."/>
        </authorList>
    </citation>
    <scope>NUCLEOTIDE SEQUENCE [LARGE SCALE GENOMIC DNA]</scope>
    <source>
        <strain evidence="1 2">172606-1</strain>
    </source>
</reference>
<sequence>MFTLSQINDIHERLGKQATLAQYLQALEAIGVVKYDSFLTDGHSEYYGKNNEKIVSPSVHKTLEITHTSNAESMHTQLHLHEQGKIDYLEMSRGLAESGIEKWTFDTIHKTITYYGKDGNKVLVEEIE</sequence>
<evidence type="ECO:0000313" key="1">
    <source>
        <dbReference type="EMBL" id="QHT70419.1"/>
    </source>
</evidence>
<evidence type="ECO:0000313" key="2">
    <source>
        <dbReference type="Proteomes" id="UP000480178"/>
    </source>
</evidence>
<dbReference type="RefSeq" id="WP_162446397.1">
    <property type="nucleotide sequence ID" value="NZ_CP048222.1"/>
</dbReference>
<accession>A0A6C0GQT2</accession>